<feature type="transmembrane region" description="Helical" evidence="1">
    <location>
        <begin position="7"/>
        <end position="28"/>
    </location>
</feature>
<dbReference type="Proteomes" id="UP000199559">
    <property type="component" value="Unassembled WGS sequence"/>
</dbReference>
<dbReference type="EMBL" id="FORM01000008">
    <property type="protein sequence ID" value="SFJ49034.1"/>
    <property type="molecule type" value="Genomic_DNA"/>
</dbReference>
<feature type="transmembrane region" description="Helical" evidence="1">
    <location>
        <begin position="54"/>
        <end position="75"/>
    </location>
</feature>
<protein>
    <submittedName>
        <fullName evidence="2">Uncharacterized protein</fullName>
    </submittedName>
</protein>
<keyword evidence="1" id="KW-0472">Membrane</keyword>
<keyword evidence="3" id="KW-1185">Reference proteome</keyword>
<keyword evidence="1" id="KW-1133">Transmembrane helix</keyword>
<dbReference type="AlphaFoldDB" id="A0A1I3RR48"/>
<sequence>MKLKNHIYLGIGILLTDFIFIFIALFILEGYKYSHNVNTIKYFHFTSMTIKEKLAYSSIYAIIALNVALIIYVILKNNKK</sequence>
<evidence type="ECO:0000313" key="2">
    <source>
        <dbReference type="EMBL" id="SFJ49034.1"/>
    </source>
</evidence>
<reference evidence="3" key="1">
    <citation type="submission" date="2016-10" db="EMBL/GenBank/DDBJ databases">
        <authorList>
            <person name="Varghese N."/>
            <person name="Submissions S."/>
        </authorList>
    </citation>
    <scope>NUCLEOTIDE SEQUENCE [LARGE SCALE GENOMIC DNA]</scope>
    <source>
        <strain evidence="3">DSM 28881</strain>
    </source>
</reference>
<organism evidence="2 3">
    <name type="scientific">Olleya namhaensis</name>
    <dbReference type="NCBI Taxonomy" id="1144750"/>
    <lineage>
        <taxon>Bacteria</taxon>
        <taxon>Pseudomonadati</taxon>
        <taxon>Bacteroidota</taxon>
        <taxon>Flavobacteriia</taxon>
        <taxon>Flavobacteriales</taxon>
        <taxon>Flavobacteriaceae</taxon>
    </lineage>
</organism>
<gene>
    <name evidence="2" type="ORF">SAMN05443431_108118</name>
</gene>
<evidence type="ECO:0000256" key="1">
    <source>
        <dbReference type="SAM" id="Phobius"/>
    </source>
</evidence>
<evidence type="ECO:0000313" key="3">
    <source>
        <dbReference type="Proteomes" id="UP000199559"/>
    </source>
</evidence>
<name>A0A1I3RR48_9FLAO</name>
<proteinExistence type="predicted"/>
<keyword evidence="1" id="KW-0812">Transmembrane</keyword>
<dbReference type="STRING" id="1144750.SAMN05443431_108118"/>
<accession>A0A1I3RR48</accession>